<keyword evidence="3 7" id="KW-1133">Transmembrane helix</keyword>
<dbReference type="AlphaFoldDB" id="A0A2R6B3F8"/>
<keyword evidence="5 7" id="KW-0472">Membrane</keyword>
<gene>
    <name evidence="8" type="ORF">B9Q09_06490</name>
</gene>
<accession>A0A2R6B3F8</accession>
<feature type="transmembrane region" description="Helical" evidence="7">
    <location>
        <begin position="66"/>
        <end position="83"/>
    </location>
</feature>
<feature type="transmembrane region" description="Helical" evidence="7">
    <location>
        <begin position="95"/>
        <end position="118"/>
    </location>
</feature>
<keyword evidence="2 7" id="KW-0812">Transmembrane</keyword>
<evidence type="ECO:0000313" key="9">
    <source>
        <dbReference type="Proteomes" id="UP000240681"/>
    </source>
</evidence>
<evidence type="ECO:0000256" key="5">
    <source>
        <dbReference type="ARBA" id="ARBA00023136"/>
    </source>
</evidence>
<proteinExistence type="predicted"/>
<evidence type="ECO:0000256" key="4">
    <source>
        <dbReference type="ARBA" id="ARBA00023133"/>
    </source>
</evidence>
<dbReference type="GO" id="GO:0006784">
    <property type="term" value="P:heme A biosynthetic process"/>
    <property type="evidence" value="ECO:0007669"/>
    <property type="project" value="InterPro"/>
</dbReference>
<sequence>MFKPNNSLPLNSKSMNTYKVTSLLTVFGVWFQFVIAASVVLFDPNNNTFPYTTIVLGWPGVLEEVHRVWALVILVFIVLNLYYTRRSRLGRGPLLYAGLVLVLFVLQAIYGAITILSYDYPPFVLLHEGNAGILLLVSSLMAGSALEHGTKHATSSAPYT</sequence>
<protein>
    <recommendedName>
        <fullName evidence="10">Cytochrome oxidase assembly protein</fullName>
    </recommendedName>
</protein>
<comment type="caution">
    <text evidence="8">The sequence shown here is derived from an EMBL/GenBank/DDBJ whole genome shotgun (WGS) entry which is preliminary data.</text>
</comment>
<dbReference type="EMBL" id="NEXK01000117">
    <property type="protein sequence ID" value="PSN93142.1"/>
    <property type="molecule type" value="Genomic_DNA"/>
</dbReference>
<evidence type="ECO:0000256" key="3">
    <source>
        <dbReference type="ARBA" id="ARBA00022989"/>
    </source>
</evidence>
<feature type="transmembrane region" description="Helical" evidence="7">
    <location>
        <begin position="20"/>
        <end position="42"/>
    </location>
</feature>
<evidence type="ECO:0000256" key="6">
    <source>
        <dbReference type="ARBA" id="ARBA00023444"/>
    </source>
</evidence>
<dbReference type="Proteomes" id="UP000240681">
    <property type="component" value="Unassembled WGS sequence"/>
</dbReference>
<name>A0A2R6B3F8_9ARCH</name>
<reference evidence="8 9" key="1">
    <citation type="submission" date="2017-04" db="EMBL/GenBank/DDBJ databases">
        <title>Novel microbial lineages endemic to geothermal iron-oxide mats fill important gaps in the evolutionary history of Archaea.</title>
        <authorList>
            <person name="Jay Z.J."/>
            <person name="Beam J.P."/>
            <person name="Dlakic M."/>
            <person name="Rusch D.B."/>
            <person name="Kozubal M.A."/>
            <person name="Inskeep W.P."/>
        </authorList>
    </citation>
    <scope>NUCLEOTIDE SEQUENCE [LARGE SCALE GENOMIC DNA]</scope>
    <source>
        <strain evidence="8">ECH_B_SAG-C16</strain>
    </source>
</reference>
<comment type="pathway">
    <text evidence="6">Porphyrin-containing compound metabolism.</text>
</comment>
<evidence type="ECO:0000313" key="8">
    <source>
        <dbReference type="EMBL" id="PSN93142.1"/>
    </source>
</evidence>
<keyword evidence="4" id="KW-0350">Heme biosynthesis</keyword>
<organism evidence="8 9">
    <name type="scientific">Candidatus Marsarchaeota G2 archaeon ECH_B_SAG-C16</name>
    <dbReference type="NCBI Taxonomy" id="1978163"/>
    <lineage>
        <taxon>Archaea</taxon>
        <taxon>Candidatus Marsarchaeota</taxon>
        <taxon>Candidatus Marsarchaeota group 2</taxon>
    </lineage>
</organism>
<dbReference type="GO" id="GO:0016020">
    <property type="term" value="C:membrane"/>
    <property type="evidence" value="ECO:0007669"/>
    <property type="project" value="UniProtKB-SubCell"/>
</dbReference>
<evidence type="ECO:0008006" key="10">
    <source>
        <dbReference type="Google" id="ProtNLM"/>
    </source>
</evidence>
<dbReference type="Pfam" id="PF02628">
    <property type="entry name" value="COX15-CtaA"/>
    <property type="match status" value="1"/>
</dbReference>
<dbReference type="InterPro" id="IPR003780">
    <property type="entry name" value="COX15/CtaA_fam"/>
</dbReference>
<evidence type="ECO:0000256" key="7">
    <source>
        <dbReference type="SAM" id="Phobius"/>
    </source>
</evidence>
<evidence type="ECO:0000256" key="2">
    <source>
        <dbReference type="ARBA" id="ARBA00022692"/>
    </source>
</evidence>
<comment type="subcellular location">
    <subcellularLocation>
        <location evidence="1">Membrane</location>
        <topology evidence="1">Multi-pass membrane protein</topology>
    </subcellularLocation>
</comment>
<evidence type="ECO:0000256" key="1">
    <source>
        <dbReference type="ARBA" id="ARBA00004141"/>
    </source>
</evidence>